<organism evidence="2 3">
    <name type="scientific">Methylobacterium pseudosasicola</name>
    <dbReference type="NCBI Taxonomy" id="582667"/>
    <lineage>
        <taxon>Bacteria</taxon>
        <taxon>Pseudomonadati</taxon>
        <taxon>Pseudomonadota</taxon>
        <taxon>Alphaproteobacteria</taxon>
        <taxon>Hyphomicrobiales</taxon>
        <taxon>Methylobacteriaceae</taxon>
        <taxon>Methylobacterium</taxon>
    </lineage>
</organism>
<feature type="domain" description="BioF2-like acetyltransferase" evidence="1">
    <location>
        <begin position="175"/>
        <end position="321"/>
    </location>
</feature>
<evidence type="ECO:0000313" key="3">
    <source>
        <dbReference type="Proteomes" id="UP000199048"/>
    </source>
</evidence>
<evidence type="ECO:0000313" key="2">
    <source>
        <dbReference type="EMBL" id="SFM20496.1"/>
    </source>
</evidence>
<dbReference type="STRING" id="582667.SAMN05192568_102294"/>
<dbReference type="EMBL" id="FOTK01000022">
    <property type="protein sequence ID" value="SFM20496.1"/>
    <property type="molecule type" value="Genomic_DNA"/>
</dbReference>
<dbReference type="RefSeq" id="WP_244537234.1">
    <property type="nucleotide sequence ID" value="NZ_FOTK01000022.1"/>
</dbReference>
<evidence type="ECO:0000259" key="1">
    <source>
        <dbReference type="Pfam" id="PF13480"/>
    </source>
</evidence>
<name>A0A1I4NYM6_9HYPH</name>
<keyword evidence="3" id="KW-1185">Reference proteome</keyword>
<dbReference type="Proteomes" id="UP000199048">
    <property type="component" value="Unassembled WGS sequence"/>
</dbReference>
<accession>A0A1I4NYM6</accession>
<gene>
    <name evidence="2" type="ORF">SAMN05192568_102294</name>
</gene>
<dbReference type="AlphaFoldDB" id="A0A1I4NYM6"/>
<dbReference type="Pfam" id="PF13480">
    <property type="entry name" value="Acetyltransf_6"/>
    <property type="match status" value="1"/>
</dbReference>
<dbReference type="InterPro" id="IPR038740">
    <property type="entry name" value="BioF2-like_GNAT_dom"/>
</dbReference>
<dbReference type="GO" id="GO:0016740">
    <property type="term" value="F:transferase activity"/>
    <property type="evidence" value="ECO:0007669"/>
    <property type="project" value="UniProtKB-KW"/>
</dbReference>
<sequence>MSPERFEIVRTAERLAAIGPDWTALWARSGALVFQSHAWVSAWWASAPDRERRALAVVLAWRGDTLVGVLPLATVRRKGFRVLEWAAKDCSDFGDALLADRANAGLLRRMWQHASRAGGFDLAYLNRLLPDAAARALLTPISGSTRLRLNHRDEANWRVRGPWPTGQAWFDAQSKKTRQNYRRGQKSMGEHGPLTFRLLGPEEPLGPILNQLTQFKRAWLATHNLPSTAFYDEGSQALPAMVRVLQETGLLHAFVLECGGALVAVSINFVQAGTMMAFVTTYDPAFERGSPGMVLMMDYIMWSIDRGLHTVDFLCGDEGFKGRFGTESLKLASMMGGRTPQGSAAHLVDSTRQALQQYIRKPTNVGTSAPEPSAQQLNTWLTTKDSCCTFL</sequence>
<keyword evidence="2" id="KW-0808">Transferase</keyword>
<dbReference type="InterPro" id="IPR016181">
    <property type="entry name" value="Acyl_CoA_acyltransferase"/>
</dbReference>
<proteinExistence type="predicted"/>
<dbReference type="SUPFAM" id="SSF55729">
    <property type="entry name" value="Acyl-CoA N-acyltransferases (Nat)"/>
    <property type="match status" value="1"/>
</dbReference>
<protein>
    <submittedName>
        <fullName evidence="2">Acetyltransferase involved in cellulose biosynthesis, CelD/BcsL family</fullName>
    </submittedName>
</protein>
<dbReference type="Gene3D" id="3.40.630.30">
    <property type="match status" value="1"/>
</dbReference>
<reference evidence="3" key="1">
    <citation type="submission" date="2016-10" db="EMBL/GenBank/DDBJ databases">
        <authorList>
            <person name="Varghese N."/>
            <person name="Submissions S."/>
        </authorList>
    </citation>
    <scope>NUCLEOTIDE SEQUENCE [LARGE SCALE GENOMIC DNA]</scope>
    <source>
        <strain evidence="3">BL36</strain>
    </source>
</reference>